<accession>A0A8H3TV57</accession>
<protein>
    <recommendedName>
        <fullName evidence="8">Cytoplasmic protein</fullName>
    </recommendedName>
</protein>
<feature type="transmembrane region" description="Helical" evidence="2">
    <location>
        <begin position="526"/>
        <end position="551"/>
    </location>
</feature>
<feature type="region of interest" description="Disordered" evidence="1">
    <location>
        <begin position="444"/>
        <end position="477"/>
    </location>
</feature>
<proteinExistence type="predicted"/>
<keyword evidence="2" id="KW-0812">Transmembrane</keyword>
<evidence type="ECO:0000259" key="4">
    <source>
        <dbReference type="Pfam" id="PF10348"/>
    </source>
</evidence>
<dbReference type="OrthoDB" id="4005299at2759"/>
<comment type="caution">
    <text evidence="6">The sequence shown here is derived from an EMBL/GenBank/DDBJ whole genome shotgun (WGS) entry which is preliminary data.</text>
</comment>
<feature type="chain" id="PRO_5034569836" description="Cytoplasmic protein" evidence="3">
    <location>
        <begin position="27"/>
        <end position="847"/>
    </location>
</feature>
<feature type="transmembrane region" description="Helical" evidence="2">
    <location>
        <begin position="763"/>
        <end position="782"/>
    </location>
</feature>
<feature type="transmembrane region" description="Helical" evidence="2">
    <location>
        <begin position="729"/>
        <end position="751"/>
    </location>
</feature>
<keyword evidence="2" id="KW-0472">Membrane</keyword>
<dbReference type="PANTHER" id="PTHR31685:SF3">
    <property type="entry name" value="INTEGRAL MEMBRANE PROTEIN (AFU_ORTHOLOGUE AFUA_6G12730)"/>
    <property type="match status" value="1"/>
</dbReference>
<feature type="transmembrane region" description="Helical" evidence="2">
    <location>
        <begin position="571"/>
        <end position="594"/>
    </location>
</feature>
<feature type="domain" description="DUF2427" evidence="4">
    <location>
        <begin position="265"/>
        <end position="352"/>
    </location>
</feature>
<reference evidence="6" key="1">
    <citation type="submission" date="2020-07" db="EMBL/GenBank/DDBJ databases">
        <title>Draft Genome Sequence of a Deep-Sea Yeast, Naganishia (Cryptococcus) liquefaciens strain N6.</title>
        <authorList>
            <person name="Han Y.W."/>
            <person name="Kajitani R."/>
            <person name="Morimoto H."/>
            <person name="Parhat M."/>
            <person name="Tsubouchi H."/>
            <person name="Bakenova O."/>
            <person name="Ogata M."/>
            <person name="Argunhan B."/>
            <person name="Aoki R."/>
            <person name="Kajiwara S."/>
            <person name="Itoh T."/>
            <person name="Iwasaki H."/>
        </authorList>
    </citation>
    <scope>NUCLEOTIDE SEQUENCE</scope>
    <source>
        <strain evidence="6">N6</strain>
    </source>
</reference>
<evidence type="ECO:0000313" key="7">
    <source>
        <dbReference type="Proteomes" id="UP000620104"/>
    </source>
</evidence>
<feature type="compositionally biased region" description="Polar residues" evidence="1">
    <location>
        <begin position="450"/>
        <end position="472"/>
    </location>
</feature>
<dbReference type="InterPro" id="IPR018827">
    <property type="entry name" value="YTP1_C"/>
</dbReference>
<dbReference type="InterPro" id="IPR018825">
    <property type="entry name" value="DUF2427"/>
</dbReference>
<feature type="transmembrane region" description="Helical" evidence="2">
    <location>
        <begin position="343"/>
        <end position="363"/>
    </location>
</feature>
<evidence type="ECO:0000256" key="1">
    <source>
        <dbReference type="SAM" id="MobiDB-lite"/>
    </source>
</evidence>
<keyword evidence="2" id="KW-1133">Transmembrane helix</keyword>
<feature type="transmembrane region" description="Helical" evidence="2">
    <location>
        <begin position="606"/>
        <end position="623"/>
    </location>
</feature>
<keyword evidence="3" id="KW-0732">Signal</keyword>
<sequence>MKVTPPIATSLPRILVSLFLTCPILIDYSYDSPNSGYVLAAPPVLTDEGHSAIPDLRVGLPAGMYQVEESLAKRHGDHDTVDGEDSAYDVMDMFDTDIMEGAAMPSATASASATSSSPTSHASSEVHNQDHVHGCHGCQEMTNGQDINAPVAPENAKPHQAGQGHGSPQHGHVHHSSSWVPLTEFNETDVINRHGVAPLSYLYHDFVMTPSETFDFRRTGLSAYGNATTDLTDLSQGQYITWQEEQYAKGAGSREQDRVLGGDGHPHAGLMALHVMSLSLAYFGVLPITLALRAAKLESLAYGLSKLVFGILVSLGWIAGVWYKAATPDLYAGHKHNISGNLLLLATLAIGALDLVAVASRLYQFAKITDKSYQTFLNIVVYCQGPKSEIMGEYERVAFAAQLELDDLEIRETSDRERRTSTVQDAHSANGNVIFTSPWANRADEERRYSQSSNTSDTSTLRDSPQLSSSPQEMGKHIKLPSRGMSEASSNLAFEARPTSDLRASDESLTHPGLNSRQKAERVGIYLLHFFTRGLVVWAYIVSIMGVVVYTGMGRSGYLPSLLAHLIKGSIFFWYGLLTFGRYLGAFAEYGWAWNARAPHKVNSRLPSAEMIESFVIFFYGITNTWMERIGSAPGDPYTIKQVQHISIAVMFWFGGLSGMGLESKTIRRLLATSATQRYNSQRKNRKPLPAPKSYSFSFNPFPALVIGILGIAMSAHKQDYVFQVTIHALWGYCLAGFSFFRLLTYFFLWVSPPSDSVMPSRPPTEGLASFCLACGGVLFFLSDEEIAYAAMRHSYDDGFAFLCWTVALVCFVFTWILSVMAVKGWAVERRAKRSAASDAEVASLTI</sequence>
<dbReference type="Pfam" id="PF10348">
    <property type="entry name" value="DUF2427"/>
    <property type="match status" value="1"/>
</dbReference>
<feature type="signal peptide" evidence="3">
    <location>
        <begin position="1"/>
        <end position="26"/>
    </location>
</feature>
<evidence type="ECO:0008006" key="8">
    <source>
        <dbReference type="Google" id="ProtNLM"/>
    </source>
</evidence>
<feature type="compositionally biased region" description="Low complexity" evidence="1">
    <location>
        <begin position="105"/>
        <end position="123"/>
    </location>
</feature>
<feature type="transmembrane region" description="Helical" evidence="2">
    <location>
        <begin position="304"/>
        <end position="323"/>
    </location>
</feature>
<feature type="domain" description="Protein YTP1-like C-terminal" evidence="5">
    <location>
        <begin position="540"/>
        <end position="824"/>
    </location>
</feature>
<feature type="transmembrane region" description="Helical" evidence="2">
    <location>
        <begin position="694"/>
        <end position="717"/>
    </location>
</feature>
<evidence type="ECO:0000256" key="3">
    <source>
        <dbReference type="SAM" id="SignalP"/>
    </source>
</evidence>
<name>A0A8H3TV57_9TREE</name>
<evidence type="ECO:0000256" key="2">
    <source>
        <dbReference type="SAM" id="Phobius"/>
    </source>
</evidence>
<feature type="transmembrane region" description="Helical" evidence="2">
    <location>
        <begin position="802"/>
        <end position="823"/>
    </location>
</feature>
<dbReference type="PANTHER" id="PTHR31685">
    <property type="entry name" value="INTEGRAL MEMBRANE PROTEIN (AFU_ORTHOLOGUE AFUA_6G12730)-RELATED"/>
    <property type="match status" value="1"/>
</dbReference>
<feature type="region of interest" description="Disordered" evidence="1">
    <location>
        <begin position="105"/>
        <end position="177"/>
    </location>
</feature>
<dbReference type="AlphaFoldDB" id="A0A8H3TV57"/>
<gene>
    <name evidence="6" type="ORF">NliqN6_4232</name>
</gene>
<dbReference type="Proteomes" id="UP000620104">
    <property type="component" value="Unassembled WGS sequence"/>
</dbReference>
<dbReference type="EMBL" id="BLZA01000023">
    <property type="protein sequence ID" value="GHJ87830.1"/>
    <property type="molecule type" value="Genomic_DNA"/>
</dbReference>
<feature type="transmembrane region" description="Helical" evidence="2">
    <location>
        <begin position="643"/>
        <end position="662"/>
    </location>
</feature>
<dbReference type="Pfam" id="PF10355">
    <property type="entry name" value="Ytp1"/>
    <property type="match status" value="1"/>
</dbReference>
<evidence type="ECO:0000259" key="5">
    <source>
        <dbReference type="Pfam" id="PF10355"/>
    </source>
</evidence>
<feature type="transmembrane region" description="Helical" evidence="2">
    <location>
        <begin position="268"/>
        <end position="292"/>
    </location>
</feature>
<keyword evidence="7" id="KW-1185">Reference proteome</keyword>
<organism evidence="6 7">
    <name type="scientific">Naganishia liquefaciens</name>
    <dbReference type="NCBI Taxonomy" id="104408"/>
    <lineage>
        <taxon>Eukaryota</taxon>
        <taxon>Fungi</taxon>
        <taxon>Dikarya</taxon>
        <taxon>Basidiomycota</taxon>
        <taxon>Agaricomycotina</taxon>
        <taxon>Tremellomycetes</taxon>
        <taxon>Filobasidiales</taxon>
        <taxon>Filobasidiaceae</taxon>
        <taxon>Naganishia</taxon>
    </lineage>
</organism>
<evidence type="ECO:0000313" key="6">
    <source>
        <dbReference type="EMBL" id="GHJ87830.1"/>
    </source>
</evidence>